<dbReference type="InterPro" id="IPR042468">
    <property type="entry name" value="Peptidase_C65_otubain_sub1"/>
</dbReference>
<comment type="caution">
    <text evidence="12">The sequence shown here is derived from an EMBL/GenBank/DDBJ whole genome shotgun (WGS) entry which is preliminary data.</text>
</comment>
<dbReference type="InterPro" id="IPR042467">
    <property type="entry name" value="Peptidase_C65_otubain_sub2"/>
</dbReference>
<dbReference type="EC" id="3.4.19.12" evidence="8"/>
<organism evidence="12 13">
    <name type="scientific">Caenorhabditis nigoni</name>
    <dbReference type="NCBI Taxonomy" id="1611254"/>
    <lineage>
        <taxon>Eukaryota</taxon>
        <taxon>Metazoa</taxon>
        <taxon>Ecdysozoa</taxon>
        <taxon>Nematoda</taxon>
        <taxon>Chromadorea</taxon>
        <taxon>Rhabditida</taxon>
        <taxon>Rhabditina</taxon>
        <taxon>Rhabditomorpha</taxon>
        <taxon>Rhabditoidea</taxon>
        <taxon>Rhabditidae</taxon>
        <taxon>Peloderinae</taxon>
        <taxon>Caenorhabditis</taxon>
    </lineage>
</organism>
<feature type="active site" evidence="9">
    <location>
        <position position="268"/>
    </location>
</feature>
<feature type="site" description="Interacts with free ubiquitin" evidence="10">
    <location>
        <position position="264"/>
    </location>
</feature>
<evidence type="ECO:0000256" key="2">
    <source>
        <dbReference type="ARBA" id="ARBA00006579"/>
    </source>
</evidence>
<evidence type="ECO:0000256" key="3">
    <source>
        <dbReference type="ARBA" id="ARBA00022670"/>
    </source>
</evidence>
<comment type="similarity">
    <text evidence="2 8">Belongs to the peptidase C65 family.</text>
</comment>
<name>A0A2G5TMP1_9PELO</name>
<evidence type="ECO:0000256" key="6">
    <source>
        <dbReference type="ARBA" id="ARBA00022807"/>
    </source>
</evidence>
<dbReference type="InterPro" id="IPR019400">
    <property type="entry name" value="Peptidase_C65_otubain"/>
</dbReference>
<protein>
    <recommendedName>
        <fullName evidence="8">Ubiquitin thioesterase</fullName>
        <ecNumber evidence="8">3.4.19.12</ecNumber>
    </recommendedName>
</protein>
<dbReference type="GO" id="GO:0043130">
    <property type="term" value="F:ubiquitin binding"/>
    <property type="evidence" value="ECO:0007669"/>
    <property type="project" value="UniProtKB-UniRule"/>
</dbReference>
<dbReference type="Pfam" id="PF10275">
    <property type="entry name" value="Peptidase_C65"/>
    <property type="match status" value="1"/>
</dbReference>
<dbReference type="GO" id="GO:0071108">
    <property type="term" value="P:protein K48-linked deubiquitination"/>
    <property type="evidence" value="ECO:0007669"/>
    <property type="project" value="TreeGrafter"/>
</dbReference>
<dbReference type="PANTHER" id="PTHR12931">
    <property type="entry name" value="UBIQUITIN THIOLESTERASE PROTEIN OTUB"/>
    <property type="match status" value="1"/>
</dbReference>
<keyword evidence="3 8" id="KW-0645">Protease</keyword>
<evidence type="ECO:0000256" key="5">
    <source>
        <dbReference type="ARBA" id="ARBA00022801"/>
    </source>
</evidence>
<feature type="site" description="Interacts with free ubiquitin" evidence="10">
    <location>
        <position position="234"/>
    </location>
</feature>
<feature type="domain" description="OTU" evidence="11">
    <location>
        <begin position="76"/>
        <end position="275"/>
    </location>
</feature>
<evidence type="ECO:0000256" key="1">
    <source>
        <dbReference type="ARBA" id="ARBA00000707"/>
    </source>
</evidence>
<dbReference type="GO" id="GO:0004843">
    <property type="term" value="F:cysteine-type deubiquitinase activity"/>
    <property type="evidence" value="ECO:0007669"/>
    <property type="project" value="UniProtKB-UniRule"/>
</dbReference>
<dbReference type="CDD" id="cd22749">
    <property type="entry name" value="Otubain_C65"/>
    <property type="match status" value="1"/>
</dbReference>
<dbReference type="InterPro" id="IPR003323">
    <property type="entry name" value="OTU_dom"/>
</dbReference>
<dbReference type="Proteomes" id="UP000230233">
    <property type="component" value="Chromosome V"/>
</dbReference>
<evidence type="ECO:0000256" key="4">
    <source>
        <dbReference type="ARBA" id="ARBA00022786"/>
    </source>
</evidence>
<dbReference type="FunFam" id="1.20.1300.20:FF:000005">
    <property type="entry name" value="Ubiquitin thioesterase otubain-like"/>
    <property type="match status" value="1"/>
</dbReference>
<proteinExistence type="inferred from homology"/>
<dbReference type="OrthoDB" id="18915at2759"/>
<dbReference type="Gene3D" id="3.30.200.60">
    <property type="entry name" value="Peptidase C65 Otubain, subdomain 1"/>
    <property type="match status" value="1"/>
</dbReference>
<feature type="site" description="Interacts with free ubiquitin" evidence="10">
    <location>
        <position position="218"/>
    </location>
</feature>
<keyword evidence="6 8" id="KW-0788">Thiol protease</keyword>
<reference evidence="13" key="1">
    <citation type="submission" date="2017-10" db="EMBL/GenBank/DDBJ databases">
        <title>Rapid genome shrinkage in a self-fertile nematode reveals novel sperm competition proteins.</title>
        <authorList>
            <person name="Yin D."/>
            <person name="Schwarz E.M."/>
            <person name="Thomas C.G."/>
            <person name="Felde R.L."/>
            <person name="Korf I.F."/>
            <person name="Cutter A.D."/>
            <person name="Schartner C.M."/>
            <person name="Ralston E.J."/>
            <person name="Meyer B.J."/>
            <person name="Haag E.S."/>
        </authorList>
    </citation>
    <scope>NUCLEOTIDE SEQUENCE [LARGE SCALE GENOMIC DNA]</scope>
    <source>
        <strain evidence="13">JU1422</strain>
    </source>
</reference>
<dbReference type="Gene3D" id="1.20.1300.20">
    <property type="entry name" value="Peptidase C65 Otubain, subdomain 2"/>
    <property type="match status" value="1"/>
</dbReference>
<dbReference type="PIRSF" id="PIRSF013503">
    <property type="entry name" value="Ubiquitin_thioesterase_Otubain"/>
    <property type="match status" value="1"/>
</dbReference>
<dbReference type="PANTHER" id="PTHR12931:SF15">
    <property type="entry name" value="UBIQUITIN THIOESTERASE OTUBAIN-LIKE"/>
    <property type="match status" value="1"/>
</dbReference>
<keyword evidence="4 8" id="KW-0833">Ubl conjugation pathway</keyword>
<dbReference type="InterPro" id="IPR016615">
    <property type="entry name" value="Otubain"/>
</dbReference>
<evidence type="ECO:0000259" key="11">
    <source>
        <dbReference type="PROSITE" id="PS50802"/>
    </source>
</evidence>
<gene>
    <name evidence="12" type="primary">Cni-otub-1</name>
    <name evidence="12" type="synonym">Cnig_chr_V.g20409</name>
    <name evidence="12" type="ORF">B9Z55_020409</name>
</gene>
<comment type="function">
    <text evidence="7">Hydrolase that can remove conjugated ubiquitin from proteins and plays an important regulatory role at the level of protein turnover by preventing degradation. Specifically cleaves 'Lys-48'-linked polyubiquitin.</text>
</comment>
<accession>A0A2G5TMP1</accession>
<evidence type="ECO:0000256" key="7">
    <source>
        <dbReference type="ARBA" id="ARBA00057926"/>
    </source>
</evidence>
<evidence type="ECO:0000313" key="12">
    <source>
        <dbReference type="EMBL" id="PIC28532.1"/>
    </source>
</evidence>
<dbReference type="GO" id="GO:0006508">
    <property type="term" value="P:proteolysis"/>
    <property type="evidence" value="ECO:0007669"/>
    <property type="project" value="UniProtKB-KW"/>
</dbReference>
<dbReference type="GO" id="GO:0005634">
    <property type="term" value="C:nucleus"/>
    <property type="evidence" value="ECO:0007669"/>
    <property type="project" value="TreeGrafter"/>
</dbReference>
<dbReference type="AlphaFoldDB" id="A0A2G5TMP1"/>
<feature type="site" description="Interacts with free ubiquitin" evidence="10">
    <location>
        <position position="232"/>
    </location>
</feature>
<dbReference type="PROSITE" id="PS50802">
    <property type="entry name" value="OTU"/>
    <property type="match status" value="1"/>
</dbReference>
<evidence type="ECO:0000256" key="9">
    <source>
        <dbReference type="PIRSR" id="PIRSR013503-1"/>
    </source>
</evidence>
<dbReference type="EMBL" id="PDUG01000005">
    <property type="protein sequence ID" value="PIC28532.1"/>
    <property type="molecule type" value="Genomic_DNA"/>
</dbReference>
<feature type="site" description="Interacts with free ubiquitin" evidence="10">
    <location>
        <position position="269"/>
    </location>
</feature>
<evidence type="ECO:0000256" key="8">
    <source>
        <dbReference type="PIRNR" id="PIRNR013503"/>
    </source>
</evidence>
<evidence type="ECO:0000313" key="13">
    <source>
        <dbReference type="Proteomes" id="UP000230233"/>
    </source>
</evidence>
<dbReference type="InterPro" id="IPR038765">
    <property type="entry name" value="Papain-like_cys_pep_sf"/>
</dbReference>
<dbReference type="STRING" id="1611254.A0A2G5TMP1"/>
<feature type="active site" description="Nucleophile" evidence="9">
    <location>
        <position position="87"/>
    </location>
</feature>
<feature type="active site" evidence="9">
    <location>
        <position position="84"/>
    </location>
</feature>
<keyword evidence="5 8" id="KW-0378">Hydrolase</keyword>
<sequence length="289" mass="33045">MVNDALENQPTTAGIVTTTEDELILQDQQMKRIEDEQKASPLVGEKMPCATLVALYDQETAPAFFEKANELAKVYSHIRFIRGDGNCFIRAIQVGLVEILLNDKERLVKFIASSKEWTERLVKLGFPDWTCTDFCEFFIEFIEKVRDGVHQREDVFRIFNDDNTANYLLMFFRLITSGYLKEHAAEYEPFLDEGMSLAQYCETEIEAMWKESDHLGIIALVRALNIRIRIEYMDRNAAPNGGTHHNLPDGHDNATFTPDITLLYRPGHYDLIYKAPLAETSKPALPTVA</sequence>
<evidence type="ECO:0000256" key="10">
    <source>
        <dbReference type="PIRSR" id="PIRSR013503-2"/>
    </source>
</evidence>
<comment type="catalytic activity">
    <reaction evidence="1 8">
        <text>Thiol-dependent hydrolysis of ester, thioester, amide, peptide and isopeptide bonds formed by the C-terminal Gly of ubiquitin (a 76-residue protein attached to proteins as an intracellular targeting signal).</text>
        <dbReference type="EC" id="3.4.19.12"/>
    </reaction>
</comment>
<dbReference type="SUPFAM" id="SSF54001">
    <property type="entry name" value="Cysteine proteinases"/>
    <property type="match status" value="1"/>
</dbReference>
<keyword evidence="13" id="KW-1185">Reference proteome</keyword>